<accession>C0DBK8</accession>
<comment type="caution">
    <text evidence="1">The sequence shown here is derived from an EMBL/GenBank/DDBJ whole genome shotgun (WGS) entry which is preliminary data.</text>
</comment>
<dbReference type="AlphaFoldDB" id="C0DBK8"/>
<dbReference type="EMBL" id="ACCJ01000551">
    <property type="protein sequence ID" value="EEG51252.1"/>
    <property type="molecule type" value="Genomic_DNA"/>
</dbReference>
<protein>
    <submittedName>
        <fullName evidence="1">Uncharacterized protein</fullName>
    </submittedName>
</protein>
<reference evidence="1 2" key="1">
    <citation type="submission" date="2009-01" db="EMBL/GenBank/DDBJ databases">
        <authorList>
            <person name="Fulton L."/>
            <person name="Clifton S."/>
            <person name="Fulton B."/>
            <person name="Xu J."/>
            <person name="Minx P."/>
            <person name="Pepin K.H."/>
            <person name="Johnson M."/>
            <person name="Bhonagiri V."/>
            <person name="Nash W.E."/>
            <person name="Mardis E.R."/>
            <person name="Wilson R.K."/>
        </authorList>
    </citation>
    <scope>NUCLEOTIDE SEQUENCE [LARGE SCALE GENOMIC DNA]</scope>
    <source>
        <strain evidence="1 2">DSM 15981</strain>
    </source>
</reference>
<evidence type="ECO:0000313" key="1">
    <source>
        <dbReference type="EMBL" id="EEG51252.1"/>
    </source>
</evidence>
<dbReference type="HOGENOM" id="CLU_3231541_0_0_9"/>
<dbReference type="Proteomes" id="UP000004756">
    <property type="component" value="Unassembled WGS sequence"/>
</dbReference>
<proteinExistence type="predicted"/>
<reference evidence="1 2" key="2">
    <citation type="submission" date="2009-02" db="EMBL/GenBank/DDBJ databases">
        <title>Draft genome sequence of Clostridium asparagiforme (DSM 15981).</title>
        <authorList>
            <person name="Sudarsanam P."/>
            <person name="Ley R."/>
            <person name="Guruge J."/>
            <person name="Turnbaugh P.J."/>
            <person name="Mahowald M."/>
            <person name="Liep D."/>
            <person name="Gordon J."/>
        </authorList>
    </citation>
    <scope>NUCLEOTIDE SEQUENCE [LARGE SCALE GENOMIC DNA]</scope>
    <source>
        <strain evidence="1 2">DSM 15981</strain>
    </source>
</reference>
<evidence type="ECO:0000313" key="2">
    <source>
        <dbReference type="Proteomes" id="UP000004756"/>
    </source>
</evidence>
<sequence length="43" mass="5101">MQAPEKPLIMYSILNFPRFCIIIFKLFSKNLNIKEKVNFLANI</sequence>
<keyword evidence="2" id="KW-1185">Reference proteome</keyword>
<organism evidence="1 2">
    <name type="scientific">[Clostridium] asparagiforme DSM 15981</name>
    <dbReference type="NCBI Taxonomy" id="518636"/>
    <lineage>
        <taxon>Bacteria</taxon>
        <taxon>Bacillati</taxon>
        <taxon>Bacillota</taxon>
        <taxon>Clostridia</taxon>
        <taxon>Lachnospirales</taxon>
        <taxon>Lachnospiraceae</taxon>
        <taxon>Enterocloster</taxon>
    </lineage>
</organism>
<name>C0DBK8_9FIRM</name>
<gene>
    <name evidence="1" type="ORF">CLOSTASPAR_06663</name>
</gene>